<keyword evidence="4 10" id="KW-0004">4Fe-4S</keyword>
<evidence type="ECO:0000259" key="11">
    <source>
        <dbReference type="PROSITE" id="PS51918"/>
    </source>
</evidence>
<keyword evidence="10" id="KW-0963">Cytoplasm</keyword>
<keyword evidence="9 10" id="KW-0411">Iron-sulfur</keyword>
<dbReference type="CDD" id="cd01335">
    <property type="entry name" value="Radical_SAM"/>
    <property type="match status" value="1"/>
</dbReference>
<evidence type="ECO:0000256" key="7">
    <source>
        <dbReference type="ARBA" id="ARBA00023002"/>
    </source>
</evidence>
<dbReference type="SFLD" id="SFLDG01067">
    <property type="entry name" value="SPASM/twitch_domain_containing"/>
    <property type="match status" value="1"/>
</dbReference>
<dbReference type="EMBL" id="CP159485">
    <property type="protein sequence ID" value="XCI28248.1"/>
    <property type="molecule type" value="Genomic_DNA"/>
</dbReference>
<evidence type="ECO:0000256" key="8">
    <source>
        <dbReference type="ARBA" id="ARBA00023004"/>
    </source>
</evidence>
<comment type="function">
    <text evidence="1 10">Activation of pyruvate formate-lyase under anaerobic conditions by generation of an organic free radical, using S-adenosylmethionine and reduced flavodoxin as cosubstrates to produce 5'-deoxy-adenosine.</text>
</comment>
<dbReference type="GO" id="GO:0051539">
    <property type="term" value="F:4 iron, 4 sulfur cluster binding"/>
    <property type="evidence" value="ECO:0007669"/>
    <property type="project" value="UniProtKB-UniRule"/>
</dbReference>
<evidence type="ECO:0000313" key="12">
    <source>
        <dbReference type="EMBL" id="XCI28248.1"/>
    </source>
</evidence>
<dbReference type="PANTHER" id="PTHR30352:SF5">
    <property type="entry name" value="PYRUVATE FORMATE-LYASE 1-ACTIVATING ENZYME"/>
    <property type="match status" value="1"/>
</dbReference>
<comment type="similarity">
    <text evidence="2 10">Belongs to the organic radical-activating enzymes family.</text>
</comment>
<dbReference type="SFLD" id="SFLDS00029">
    <property type="entry name" value="Radical_SAM"/>
    <property type="match status" value="1"/>
</dbReference>
<dbReference type="RefSeq" id="WP_353892821.1">
    <property type="nucleotide sequence ID" value="NZ_CP159485.1"/>
</dbReference>
<keyword evidence="8 10" id="KW-0408">Iron</keyword>
<evidence type="ECO:0000256" key="5">
    <source>
        <dbReference type="ARBA" id="ARBA00022691"/>
    </source>
</evidence>
<dbReference type="PANTHER" id="PTHR30352">
    <property type="entry name" value="PYRUVATE FORMATE-LYASE-ACTIVATING ENZYME"/>
    <property type="match status" value="1"/>
</dbReference>
<dbReference type="Pfam" id="PF04055">
    <property type="entry name" value="Radical_SAM"/>
    <property type="match status" value="1"/>
</dbReference>
<dbReference type="InterPro" id="IPR001989">
    <property type="entry name" value="Radical_activat_CS"/>
</dbReference>
<evidence type="ECO:0000256" key="3">
    <source>
        <dbReference type="ARBA" id="ARBA00021356"/>
    </source>
</evidence>
<dbReference type="InterPro" id="IPR013785">
    <property type="entry name" value="Aldolase_TIM"/>
</dbReference>
<name>A0AAU8HTC8_9FIRM</name>
<dbReference type="InterPro" id="IPR012839">
    <property type="entry name" value="Organic_radical_activase"/>
</dbReference>
<dbReference type="InterPro" id="IPR012838">
    <property type="entry name" value="PFL1_activating"/>
</dbReference>
<keyword evidence="12" id="KW-0670">Pyruvate</keyword>
<dbReference type="SFLD" id="SFLDG01066">
    <property type="entry name" value="organic_radical-activating_enz"/>
    <property type="match status" value="1"/>
</dbReference>
<proteinExistence type="inferred from homology"/>
<reference evidence="12" key="1">
    <citation type="journal article" date="2018" name="Antonie Van Leeuwenhoek">
        <title>Proteinivorax hydrogeniformans sp. nov., an anaerobic, haloalkaliphilic bacterium fermenting proteinaceous compounds with high hydrogen production.</title>
        <authorList>
            <person name="Boltyanskaya Y."/>
            <person name="Detkova E."/>
            <person name="Pimenov N."/>
            <person name="Kevbrin V."/>
        </authorList>
    </citation>
    <scope>NUCLEOTIDE SEQUENCE</scope>
    <source>
        <strain evidence="12">Z-710</strain>
    </source>
</reference>
<comment type="catalytic activity">
    <reaction evidence="10">
        <text>glycyl-[formate C-acetyltransferase] + reduced [flavodoxin] + S-adenosyl-L-methionine = glycin-2-yl radical-[formate C-acetyltransferase] + semiquinone [flavodoxin] + 5'-deoxyadenosine + L-methionine + H(+)</text>
        <dbReference type="Rhea" id="RHEA:19225"/>
        <dbReference type="Rhea" id="RHEA-COMP:10622"/>
        <dbReference type="Rhea" id="RHEA-COMP:12190"/>
        <dbReference type="Rhea" id="RHEA-COMP:12191"/>
        <dbReference type="Rhea" id="RHEA-COMP:14480"/>
        <dbReference type="ChEBI" id="CHEBI:15378"/>
        <dbReference type="ChEBI" id="CHEBI:17319"/>
        <dbReference type="ChEBI" id="CHEBI:29947"/>
        <dbReference type="ChEBI" id="CHEBI:32722"/>
        <dbReference type="ChEBI" id="CHEBI:57618"/>
        <dbReference type="ChEBI" id="CHEBI:57844"/>
        <dbReference type="ChEBI" id="CHEBI:59789"/>
        <dbReference type="ChEBI" id="CHEBI:140311"/>
        <dbReference type="EC" id="1.97.1.4"/>
    </reaction>
</comment>
<feature type="domain" description="Radical SAM core" evidence="11">
    <location>
        <begin position="15"/>
        <end position="234"/>
    </location>
</feature>
<dbReference type="GO" id="GO:0005737">
    <property type="term" value="C:cytoplasm"/>
    <property type="evidence" value="ECO:0007669"/>
    <property type="project" value="UniProtKB-SubCell"/>
</dbReference>
<dbReference type="InterPro" id="IPR058240">
    <property type="entry name" value="rSAM_sf"/>
</dbReference>
<dbReference type="Gene3D" id="3.20.20.70">
    <property type="entry name" value="Aldolase class I"/>
    <property type="match status" value="1"/>
</dbReference>
<dbReference type="PROSITE" id="PS51918">
    <property type="entry name" value="RADICAL_SAM"/>
    <property type="match status" value="1"/>
</dbReference>
<dbReference type="GO" id="GO:0043365">
    <property type="term" value="F:[formate-C-acetyltransferase]-activating enzyme activity"/>
    <property type="evidence" value="ECO:0007669"/>
    <property type="project" value="UniProtKB-UniRule"/>
</dbReference>
<keyword evidence="7 10" id="KW-0560">Oxidoreductase</keyword>
<comment type="cofactor">
    <cofactor evidence="10">
        <name>[4Fe-4S] cluster</name>
        <dbReference type="ChEBI" id="CHEBI:49883"/>
    </cofactor>
    <text evidence="10">Binds 1 [4Fe-4S] cluster. The cluster is coordinated with 3 cysteines and an exchangeable S-adenosyl-L-methionine.</text>
</comment>
<protein>
    <recommendedName>
        <fullName evidence="3 10">Pyruvate formate-lyase-activating enzyme</fullName>
        <ecNumber evidence="10">1.97.1.4</ecNumber>
    </recommendedName>
</protein>
<comment type="subcellular location">
    <subcellularLocation>
        <location evidence="10">Cytoplasm</location>
    </subcellularLocation>
</comment>
<evidence type="ECO:0000256" key="1">
    <source>
        <dbReference type="ARBA" id="ARBA00003141"/>
    </source>
</evidence>
<reference evidence="12" key="2">
    <citation type="submission" date="2024-06" db="EMBL/GenBank/DDBJ databases">
        <authorList>
            <person name="Petrova K.O."/>
            <person name="Toshchakov S.V."/>
            <person name="Boltjanskaja Y.V."/>
            <person name="Kevbrin V.V."/>
        </authorList>
    </citation>
    <scope>NUCLEOTIDE SEQUENCE</scope>
    <source>
        <strain evidence="12">Z-710</strain>
    </source>
</reference>
<keyword evidence="6 10" id="KW-0479">Metal-binding</keyword>
<evidence type="ECO:0000256" key="4">
    <source>
        <dbReference type="ARBA" id="ARBA00022485"/>
    </source>
</evidence>
<evidence type="ECO:0000256" key="10">
    <source>
        <dbReference type="RuleBase" id="RU362053"/>
    </source>
</evidence>
<evidence type="ECO:0000256" key="2">
    <source>
        <dbReference type="ARBA" id="ARBA00009777"/>
    </source>
</evidence>
<evidence type="ECO:0000256" key="6">
    <source>
        <dbReference type="ARBA" id="ARBA00022723"/>
    </source>
</evidence>
<dbReference type="NCBIfam" id="TIGR02493">
    <property type="entry name" value="PFLA"/>
    <property type="match status" value="1"/>
</dbReference>
<evidence type="ECO:0000256" key="9">
    <source>
        <dbReference type="ARBA" id="ARBA00023014"/>
    </source>
</evidence>
<organism evidence="12">
    <name type="scientific">Proteinivorax hydrogeniformans</name>
    <dbReference type="NCBI Taxonomy" id="1826727"/>
    <lineage>
        <taxon>Bacteria</taxon>
        <taxon>Bacillati</taxon>
        <taxon>Bacillota</taxon>
        <taxon>Clostridia</taxon>
        <taxon>Eubacteriales</taxon>
        <taxon>Proteinivoracaceae</taxon>
        <taxon>Proteinivorax</taxon>
    </lineage>
</organism>
<dbReference type="AlphaFoldDB" id="A0AAU8HTC8"/>
<dbReference type="InterPro" id="IPR007197">
    <property type="entry name" value="rSAM"/>
</dbReference>
<dbReference type="SUPFAM" id="SSF102114">
    <property type="entry name" value="Radical SAM enzymes"/>
    <property type="match status" value="1"/>
</dbReference>
<keyword evidence="5 10" id="KW-0949">S-adenosyl-L-methionine</keyword>
<sequence length="247" mass="28273">MTTANVHSIETMGLVDGPGVRTVIFLQGCQLRCIYCHNPDTWKAGYGKEMSVDELIKMVKRYKFYYKDNGGITVSGGDPLLQPQFLKEFLKACKEEGINTAIDTSGHGLGDYDDILKYTDLVLLDIKAANEDKYREITKRKSDKFFEFLEAVKRNNVDIWTRHVVVPTINAEEKQIVEVAKFINTIPNVKKVELLPYHNQGAQKYKSLDMKYPLEGVQPLDNDSLDYFNKVLHKHLDIIEEEYSKTG</sequence>
<dbReference type="PROSITE" id="PS01087">
    <property type="entry name" value="RADICAL_ACTIVATING"/>
    <property type="match status" value="1"/>
</dbReference>
<gene>
    <name evidence="12" type="primary">pflA</name>
    <name evidence="12" type="ORF">PRVXH_002200</name>
</gene>
<accession>A0AAU8HTC8</accession>
<dbReference type="PIRSF" id="PIRSF000371">
    <property type="entry name" value="PFL_act_enz"/>
    <property type="match status" value="1"/>
</dbReference>
<dbReference type="InterPro" id="IPR034457">
    <property type="entry name" value="Organic_radical-activating"/>
</dbReference>
<dbReference type="GO" id="GO:0046872">
    <property type="term" value="F:metal ion binding"/>
    <property type="evidence" value="ECO:0007669"/>
    <property type="project" value="UniProtKB-UniRule"/>
</dbReference>
<dbReference type="EC" id="1.97.1.4" evidence="10"/>